<comment type="caution">
    <text evidence="1">The sequence shown here is derived from an EMBL/GenBank/DDBJ whole genome shotgun (WGS) entry which is preliminary data.</text>
</comment>
<dbReference type="EMBL" id="CM055751">
    <property type="protein sequence ID" value="KAJ7992970.1"/>
    <property type="molecule type" value="Genomic_DNA"/>
</dbReference>
<name>A0ACC2FP14_DALPE</name>
<keyword evidence="2" id="KW-1185">Reference proteome</keyword>
<evidence type="ECO:0000313" key="1">
    <source>
        <dbReference type="EMBL" id="KAJ7992970.1"/>
    </source>
</evidence>
<protein>
    <submittedName>
        <fullName evidence="1">Uncharacterized protein</fullName>
    </submittedName>
</protein>
<gene>
    <name evidence="1" type="ORF">DPEC_G00267590</name>
</gene>
<dbReference type="Proteomes" id="UP001157502">
    <property type="component" value="Chromosome 24"/>
</dbReference>
<organism evidence="1 2">
    <name type="scientific">Dallia pectoralis</name>
    <name type="common">Alaska blackfish</name>
    <dbReference type="NCBI Taxonomy" id="75939"/>
    <lineage>
        <taxon>Eukaryota</taxon>
        <taxon>Metazoa</taxon>
        <taxon>Chordata</taxon>
        <taxon>Craniata</taxon>
        <taxon>Vertebrata</taxon>
        <taxon>Euteleostomi</taxon>
        <taxon>Actinopterygii</taxon>
        <taxon>Neopterygii</taxon>
        <taxon>Teleostei</taxon>
        <taxon>Protacanthopterygii</taxon>
        <taxon>Esociformes</taxon>
        <taxon>Umbridae</taxon>
        <taxon>Dallia</taxon>
    </lineage>
</organism>
<reference evidence="1" key="1">
    <citation type="submission" date="2021-05" db="EMBL/GenBank/DDBJ databases">
        <authorList>
            <person name="Pan Q."/>
            <person name="Jouanno E."/>
            <person name="Zahm M."/>
            <person name="Klopp C."/>
            <person name="Cabau C."/>
            <person name="Louis A."/>
            <person name="Berthelot C."/>
            <person name="Parey E."/>
            <person name="Roest Crollius H."/>
            <person name="Montfort J."/>
            <person name="Robinson-Rechavi M."/>
            <person name="Bouchez O."/>
            <person name="Lampietro C."/>
            <person name="Lopez Roques C."/>
            <person name="Donnadieu C."/>
            <person name="Postlethwait J."/>
            <person name="Bobe J."/>
            <person name="Dillon D."/>
            <person name="Chandos A."/>
            <person name="von Hippel F."/>
            <person name="Guiguen Y."/>
        </authorList>
    </citation>
    <scope>NUCLEOTIDE SEQUENCE</scope>
    <source>
        <strain evidence="1">YG-Jan2019</strain>
    </source>
</reference>
<sequence length="116" mass="13100">MGAEPLTELAEVNVVKGQMLGRPRQALTHASSRLFGSHRVPGPAPDQHSRRQRTRMSPARHTQTEPDPLIESSLSQIKYPVYQRLFIPQVETGKISDFCAVFMYIVNIQLIHINIP</sequence>
<accession>A0ACC2FP14</accession>
<evidence type="ECO:0000313" key="2">
    <source>
        <dbReference type="Proteomes" id="UP001157502"/>
    </source>
</evidence>
<proteinExistence type="predicted"/>